<dbReference type="EMBL" id="CP003546">
    <property type="protein sequence ID" value="AFP84949.1"/>
    <property type="molecule type" value="Genomic_DNA"/>
</dbReference>
<comment type="catalytic activity">
    <reaction evidence="12 14">
        <text>(S)-2,3,4,5-tetrahydrodipicolinate + NADP(+) + H2O = (2S,4S)-4-hydroxy-2,3,4,5-tetrahydrodipicolinate + NADPH + H(+)</text>
        <dbReference type="Rhea" id="RHEA:35331"/>
        <dbReference type="ChEBI" id="CHEBI:15377"/>
        <dbReference type="ChEBI" id="CHEBI:15378"/>
        <dbReference type="ChEBI" id="CHEBI:16845"/>
        <dbReference type="ChEBI" id="CHEBI:57783"/>
        <dbReference type="ChEBI" id="CHEBI:58349"/>
        <dbReference type="ChEBI" id="CHEBI:67139"/>
        <dbReference type="EC" id="1.17.1.8"/>
    </reaction>
</comment>
<keyword evidence="7 14" id="KW-0560">Oxidoreductase</keyword>
<dbReference type="GO" id="GO:0008839">
    <property type="term" value="F:4-hydroxy-tetrahydrodipicolinate reductase"/>
    <property type="evidence" value="ECO:0007669"/>
    <property type="project" value="UniProtKB-UniRule"/>
</dbReference>
<evidence type="ECO:0000256" key="13">
    <source>
        <dbReference type="ARBA" id="ARBA00049396"/>
    </source>
</evidence>
<dbReference type="GO" id="GO:0050661">
    <property type="term" value="F:NADP binding"/>
    <property type="evidence" value="ECO:0007669"/>
    <property type="project" value="UniProtKB-UniRule"/>
</dbReference>
<evidence type="ECO:0000256" key="10">
    <source>
        <dbReference type="ARBA" id="ARBA00037922"/>
    </source>
</evidence>
<evidence type="ECO:0000313" key="18">
    <source>
        <dbReference type="Proteomes" id="UP000003936"/>
    </source>
</evidence>
<evidence type="ECO:0000256" key="1">
    <source>
        <dbReference type="ARBA" id="ARBA00004496"/>
    </source>
</evidence>
<dbReference type="Pfam" id="PF05173">
    <property type="entry name" value="DapB_C"/>
    <property type="match status" value="1"/>
</dbReference>
<dbReference type="RefSeq" id="WP_014888247.1">
    <property type="nucleotide sequence ID" value="NC_018419.1"/>
</dbReference>
<feature type="domain" description="Dihydrodipicolinate reductase C-terminal" evidence="16">
    <location>
        <begin position="139"/>
        <end position="274"/>
    </location>
</feature>
<dbReference type="HOGENOM" id="CLU_047479_2_1_6"/>
<dbReference type="PIRSF" id="PIRSF000161">
    <property type="entry name" value="DHPR"/>
    <property type="match status" value="1"/>
</dbReference>
<evidence type="ECO:0000256" key="6">
    <source>
        <dbReference type="ARBA" id="ARBA00022915"/>
    </source>
</evidence>
<dbReference type="GO" id="GO:0009089">
    <property type="term" value="P:lysine biosynthetic process via diaminopimelate"/>
    <property type="evidence" value="ECO:0007669"/>
    <property type="project" value="UniProtKB-UniRule"/>
</dbReference>
<comment type="caution">
    <text evidence="14">Lacks conserved residue(s) required for the propagation of feature annotation.</text>
</comment>
<comment type="function">
    <text evidence="14">Catalyzes the conversion of 4-hydroxy-tetrahydrodipicolinate (HTPA) to tetrahydrodipicolinate.</text>
</comment>
<sequence>MSFYDLRQVTPVRIAVAGAGGRMGRQIIQAVVESKQTVLGAVLSRPSSGLCGLDAGELAKIGALGVIITSDLSAVKKDFDIFIDFTRPATSLIYLDFCRRHHKGIVIGTTGFSNEQKETINAASKETSIVFAANFSVGGNLMLKLLEKVALVIGEEADIEILDVHHRHKVDAPSGTALTMGKAIAGALGRDFAHCAVYNRASHPGERKAKSIGFSTIRGGNIIGEHTAIFAEGGERLEITHKASHRITFARGAVRAAVWLVKHQKGLFDMLHVLNLNKL</sequence>
<keyword evidence="4 14" id="KW-0028">Amino-acid biosynthesis</keyword>
<accession>J3Z3Y1</accession>
<evidence type="ECO:0000256" key="12">
    <source>
        <dbReference type="ARBA" id="ARBA00049080"/>
    </source>
</evidence>
<feature type="active site" description="Proton donor" evidence="14">
    <location>
        <position position="169"/>
    </location>
</feature>
<feature type="binding site" evidence="14">
    <location>
        <position position="166"/>
    </location>
    <ligand>
        <name>(S)-2,3,4,5-tetrahydrodipicolinate</name>
        <dbReference type="ChEBI" id="CHEBI:16845"/>
    </ligand>
</feature>
<dbReference type="PANTHER" id="PTHR20836:SF0">
    <property type="entry name" value="4-HYDROXY-TETRAHYDRODIPICOLINATE REDUCTASE 1, CHLOROPLASTIC-RELATED"/>
    <property type="match status" value="1"/>
</dbReference>
<evidence type="ECO:0000259" key="15">
    <source>
        <dbReference type="Pfam" id="PF01113"/>
    </source>
</evidence>
<keyword evidence="8 14" id="KW-0520">NAD</keyword>
<dbReference type="Proteomes" id="UP000003936">
    <property type="component" value="Chromosome"/>
</dbReference>
<dbReference type="GO" id="GO:0051287">
    <property type="term" value="F:NAD binding"/>
    <property type="evidence" value="ECO:0007669"/>
    <property type="project" value="UniProtKB-UniRule"/>
</dbReference>
<dbReference type="STRING" id="1199245.A359_05570"/>
<evidence type="ECO:0000256" key="3">
    <source>
        <dbReference type="ARBA" id="ARBA00022490"/>
    </source>
</evidence>
<reference evidence="17 18" key="1">
    <citation type="journal article" date="2012" name="Mol. Biol. Evol.">
        <title>Genome reduction and co-evolution between the primary and secondary bacterial symbionts of psyllids.</title>
        <authorList>
            <person name="Sloan D.B."/>
            <person name="Moran N.A."/>
        </authorList>
    </citation>
    <scope>NUCLEOTIDE SEQUENCE [LARGE SCALE GENOMIC DNA]</scope>
    <source>
        <strain evidence="17">Ceuc_S</strain>
    </source>
</reference>
<dbReference type="NCBIfam" id="TIGR00036">
    <property type="entry name" value="dapB"/>
    <property type="match status" value="1"/>
</dbReference>
<feature type="domain" description="Dihydrodipicolinate reductase N-terminal" evidence="15">
    <location>
        <begin position="12"/>
        <end position="135"/>
    </location>
</feature>
<keyword evidence="18" id="KW-1185">Reference proteome</keyword>
<feature type="binding site" evidence="14">
    <location>
        <begin position="175"/>
        <end position="176"/>
    </location>
    <ligand>
        <name>(S)-2,3,4,5-tetrahydrodipicolinate</name>
        <dbReference type="ChEBI" id="CHEBI:16845"/>
    </ligand>
</feature>
<feature type="binding site" evidence="14">
    <location>
        <position position="45"/>
    </location>
    <ligand>
        <name>NADP(+)</name>
        <dbReference type="ChEBI" id="CHEBI:58349"/>
    </ligand>
</feature>
<dbReference type="OrthoDB" id="9790352at2"/>
<keyword evidence="3 14" id="KW-0963">Cytoplasm</keyword>
<comment type="caution">
    <text evidence="14">Was originally thought to be a dihydrodipicolinate reductase (DHDPR), catalyzing the conversion of dihydrodipicolinate to tetrahydrodipicolinate. However, it was shown in E.coli that the substrate of the enzymatic reaction is not dihydrodipicolinate (DHDP) but in fact (2S,4S)-4-hydroxy-2,3,4,5-tetrahydrodipicolinic acid (HTPA), the product released by the DapA-catalyzed reaction.</text>
</comment>
<comment type="similarity">
    <text evidence="2 14">Belongs to the DapB family.</text>
</comment>
<feature type="binding site" evidence="14">
    <location>
        <begin position="18"/>
        <end position="23"/>
    </location>
    <ligand>
        <name>NAD(+)</name>
        <dbReference type="ChEBI" id="CHEBI:57540"/>
    </ligand>
</feature>
<keyword evidence="6 14" id="KW-0220">Diaminopimelate biosynthesis</keyword>
<dbReference type="CDD" id="cd02274">
    <property type="entry name" value="DHDPR_N"/>
    <property type="match status" value="1"/>
</dbReference>
<protein>
    <recommendedName>
        <fullName evidence="11 14">4-hydroxy-tetrahydrodipicolinate reductase</fullName>
        <shortName evidence="14">HTPA reductase</shortName>
        <ecNumber evidence="11 14">1.17.1.8</ecNumber>
    </recommendedName>
</protein>
<keyword evidence="9 14" id="KW-0457">Lysine biosynthesis</keyword>
<dbReference type="SUPFAM" id="SSF51735">
    <property type="entry name" value="NAD(P)-binding Rossmann-fold domains"/>
    <property type="match status" value="1"/>
</dbReference>
<evidence type="ECO:0000256" key="9">
    <source>
        <dbReference type="ARBA" id="ARBA00023154"/>
    </source>
</evidence>
<dbReference type="AlphaFoldDB" id="J3Z3Y1"/>
<name>J3Z3Y1_9ENTR</name>
<dbReference type="Gene3D" id="3.40.50.720">
    <property type="entry name" value="NAD(P)-binding Rossmann-like Domain"/>
    <property type="match status" value="1"/>
</dbReference>
<comment type="pathway">
    <text evidence="10 14">Amino-acid biosynthesis; L-lysine biosynthesis via DAP pathway; (S)-tetrahydrodipicolinate from L-aspartate: step 4/4.</text>
</comment>
<dbReference type="InterPro" id="IPR023940">
    <property type="entry name" value="DHDPR_bac"/>
</dbReference>
<evidence type="ECO:0000313" key="17">
    <source>
        <dbReference type="EMBL" id="AFP84949.1"/>
    </source>
</evidence>
<dbReference type="HAMAP" id="MF_00102">
    <property type="entry name" value="DapB"/>
    <property type="match status" value="1"/>
</dbReference>
<dbReference type="GO" id="GO:0019877">
    <property type="term" value="P:diaminopimelate biosynthetic process"/>
    <property type="evidence" value="ECO:0007669"/>
    <property type="project" value="UniProtKB-UniRule"/>
</dbReference>
<dbReference type="EC" id="1.17.1.8" evidence="11 14"/>
<dbReference type="Gene3D" id="3.30.360.10">
    <property type="entry name" value="Dihydrodipicolinate Reductase, domain 2"/>
    <property type="match status" value="1"/>
</dbReference>
<feature type="binding site" evidence="14">
    <location>
        <begin position="132"/>
        <end position="135"/>
    </location>
    <ligand>
        <name>NAD(+)</name>
        <dbReference type="ChEBI" id="CHEBI:57540"/>
    </ligand>
</feature>
<dbReference type="UniPathway" id="UPA00034">
    <property type="reaction ID" value="UER00018"/>
</dbReference>
<dbReference type="GO" id="GO:0005829">
    <property type="term" value="C:cytosol"/>
    <property type="evidence" value="ECO:0007669"/>
    <property type="project" value="TreeGrafter"/>
</dbReference>
<feature type="binding site" evidence="14">
    <location>
        <begin position="108"/>
        <end position="110"/>
    </location>
    <ligand>
        <name>NAD(+)</name>
        <dbReference type="ChEBI" id="CHEBI:57540"/>
    </ligand>
</feature>
<evidence type="ECO:0000256" key="11">
    <source>
        <dbReference type="ARBA" id="ARBA00038983"/>
    </source>
</evidence>
<dbReference type="InterPro" id="IPR022663">
    <property type="entry name" value="DapB_C"/>
</dbReference>
<evidence type="ECO:0000256" key="7">
    <source>
        <dbReference type="ARBA" id="ARBA00023002"/>
    </source>
</evidence>
<dbReference type="InterPro" id="IPR036291">
    <property type="entry name" value="NAD(P)-bd_dom_sf"/>
</dbReference>
<dbReference type="FunFam" id="3.30.360.10:FF:000004">
    <property type="entry name" value="4-hydroxy-tetrahydrodipicolinate reductase"/>
    <property type="match status" value="1"/>
</dbReference>
<evidence type="ECO:0000256" key="8">
    <source>
        <dbReference type="ARBA" id="ARBA00023027"/>
    </source>
</evidence>
<feature type="active site" description="Proton donor/acceptor" evidence="14">
    <location>
        <position position="165"/>
    </location>
</feature>
<evidence type="ECO:0000256" key="14">
    <source>
        <dbReference type="HAMAP-Rule" id="MF_00102"/>
    </source>
</evidence>
<dbReference type="KEGG" id="sect:A359_05570"/>
<dbReference type="SUPFAM" id="SSF55347">
    <property type="entry name" value="Glyceraldehyde-3-phosphate dehydrogenase-like, C-terminal domain"/>
    <property type="match status" value="1"/>
</dbReference>
<dbReference type="GO" id="GO:0016726">
    <property type="term" value="F:oxidoreductase activity, acting on CH or CH2 groups, NAD or NADP as acceptor"/>
    <property type="evidence" value="ECO:0007669"/>
    <property type="project" value="UniProtKB-UniRule"/>
</dbReference>
<dbReference type="PROSITE" id="PS01298">
    <property type="entry name" value="DAPB"/>
    <property type="match status" value="1"/>
</dbReference>
<comment type="catalytic activity">
    <reaction evidence="13 14">
        <text>(S)-2,3,4,5-tetrahydrodipicolinate + NAD(+) + H2O = (2S,4S)-4-hydroxy-2,3,4,5-tetrahydrodipicolinate + NADH + H(+)</text>
        <dbReference type="Rhea" id="RHEA:35323"/>
        <dbReference type="ChEBI" id="CHEBI:15377"/>
        <dbReference type="ChEBI" id="CHEBI:15378"/>
        <dbReference type="ChEBI" id="CHEBI:16845"/>
        <dbReference type="ChEBI" id="CHEBI:57540"/>
        <dbReference type="ChEBI" id="CHEBI:57945"/>
        <dbReference type="ChEBI" id="CHEBI:67139"/>
        <dbReference type="EC" id="1.17.1.8"/>
    </reaction>
</comment>
<organism evidence="17 18">
    <name type="scientific">secondary endosymbiont of Ctenarytaina eucalypti</name>
    <dbReference type="NCBI Taxonomy" id="1199245"/>
    <lineage>
        <taxon>Bacteria</taxon>
        <taxon>Pseudomonadati</taxon>
        <taxon>Pseudomonadota</taxon>
        <taxon>Gammaproteobacteria</taxon>
        <taxon>Enterobacterales</taxon>
        <taxon>Enterobacteriaceae</taxon>
        <taxon>aphid secondary symbionts</taxon>
    </lineage>
</organism>
<dbReference type="InterPro" id="IPR000846">
    <property type="entry name" value="DapB_N"/>
</dbReference>
<gene>
    <name evidence="14" type="primary">dapB</name>
    <name evidence="17" type="ORF">A359_05570</name>
</gene>
<dbReference type="PANTHER" id="PTHR20836">
    <property type="entry name" value="DIHYDRODIPICOLINATE REDUCTASE"/>
    <property type="match status" value="1"/>
</dbReference>
<comment type="subcellular location">
    <subcellularLocation>
        <location evidence="1 14">Cytoplasm</location>
    </subcellularLocation>
</comment>
<dbReference type="Pfam" id="PF01113">
    <property type="entry name" value="DapB_N"/>
    <property type="match status" value="1"/>
</dbReference>
<evidence type="ECO:0000256" key="5">
    <source>
        <dbReference type="ARBA" id="ARBA00022857"/>
    </source>
</evidence>
<dbReference type="InterPro" id="IPR022664">
    <property type="entry name" value="DapB_N_CS"/>
</dbReference>
<dbReference type="FunFam" id="3.40.50.720:FF:000048">
    <property type="entry name" value="4-hydroxy-tetrahydrodipicolinate reductase"/>
    <property type="match status" value="1"/>
</dbReference>
<keyword evidence="5 14" id="KW-0521">NADP</keyword>
<evidence type="ECO:0000256" key="4">
    <source>
        <dbReference type="ARBA" id="ARBA00022605"/>
    </source>
</evidence>
<comment type="subunit">
    <text evidence="14">Homotetramer.</text>
</comment>
<proteinExistence type="inferred from homology"/>
<evidence type="ECO:0000259" key="16">
    <source>
        <dbReference type="Pfam" id="PF05173"/>
    </source>
</evidence>
<evidence type="ECO:0000256" key="2">
    <source>
        <dbReference type="ARBA" id="ARBA00006642"/>
    </source>
</evidence>
<dbReference type="PATRIC" id="fig|1199245.3.peg.671"/>